<comment type="caution">
    <text evidence="2">The sequence shown here is derived from an EMBL/GenBank/DDBJ whole genome shotgun (WGS) entry which is preliminary data.</text>
</comment>
<dbReference type="PANTHER" id="PTHR38788">
    <property type="entry name" value="CLR5 DOMAIN-CONTAINING PROTEIN"/>
    <property type="match status" value="1"/>
</dbReference>
<evidence type="ECO:0000259" key="1">
    <source>
        <dbReference type="Pfam" id="PF14420"/>
    </source>
</evidence>
<dbReference type="EMBL" id="WUBL01000003">
    <property type="protein sequence ID" value="KAF2972995.1"/>
    <property type="molecule type" value="Genomic_DNA"/>
</dbReference>
<dbReference type="InterPro" id="IPR025676">
    <property type="entry name" value="Clr5_dom"/>
</dbReference>
<dbReference type="Proteomes" id="UP000481858">
    <property type="component" value="Unassembled WGS sequence"/>
</dbReference>
<keyword evidence="3" id="KW-1185">Reference proteome</keyword>
<dbReference type="AlphaFoldDB" id="A0A7C8N0W8"/>
<evidence type="ECO:0000313" key="2">
    <source>
        <dbReference type="EMBL" id="KAF2972995.1"/>
    </source>
</evidence>
<reference evidence="2 3" key="1">
    <citation type="submission" date="2019-12" db="EMBL/GenBank/DDBJ databases">
        <title>Draft genome sequence of the ascomycete Xylaria multiplex DSM 110363.</title>
        <authorList>
            <person name="Buettner E."/>
            <person name="Kellner H."/>
        </authorList>
    </citation>
    <scope>NUCLEOTIDE SEQUENCE [LARGE SCALE GENOMIC DNA]</scope>
    <source>
        <strain evidence="2 3">DSM 110363</strain>
    </source>
</reference>
<dbReference type="InParanoid" id="A0A7C8N0W8"/>
<organism evidence="2 3">
    <name type="scientific">Xylaria multiplex</name>
    <dbReference type="NCBI Taxonomy" id="323545"/>
    <lineage>
        <taxon>Eukaryota</taxon>
        <taxon>Fungi</taxon>
        <taxon>Dikarya</taxon>
        <taxon>Ascomycota</taxon>
        <taxon>Pezizomycotina</taxon>
        <taxon>Sordariomycetes</taxon>
        <taxon>Xylariomycetidae</taxon>
        <taxon>Xylariales</taxon>
        <taxon>Xylariaceae</taxon>
        <taxon>Xylaria</taxon>
    </lineage>
</organism>
<dbReference type="PANTHER" id="PTHR38788:SF3">
    <property type="entry name" value="CLR5 DOMAIN-CONTAINING PROTEIN"/>
    <property type="match status" value="1"/>
</dbReference>
<name>A0A7C8N0W8_9PEZI</name>
<dbReference type="Gene3D" id="1.25.40.20">
    <property type="entry name" value="Ankyrin repeat-containing domain"/>
    <property type="match status" value="1"/>
</dbReference>
<dbReference type="Pfam" id="PF14420">
    <property type="entry name" value="Clr5"/>
    <property type="match status" value="1"/>
</dbReference>
<gene>
    <name evidence="2" type="ORF">GQX73_g665</name>
</gene>
<evidence type="ECO:0000313" key="3">
    <source>
        <dbReference type="Proteomes" id="UP000481858"/>
    </source>
</evidence>
<feature type="domain" description="Clr5" evidence="1">
    <location>
        <begin position="40"/>
        <end position="91"/>
    </location>
</feature>
<accession>A0A7C8N0W8</accession>
<dbReference type="InterPro" id="IPR036770">
    <property type="entry name" value="Ankyrin_rpt-contain_sf"/>
</dbReference>
<proteinExistence type="predicted"/>
<sequence>MPSQQPLVMQRLLSVASSSNSLVQPNDRVVKRRRNHHTALDWESKKPTIIQLYITENKRVEDVIEILKSDFAFNTSPRRFLEETTKWGIRKNKRRDAKYVQNVQEDPGEENSAPELDDVAFGTAGFSSDLAQSDQDDYAYTSVAIILRPKDSALALRIEANQCQFVGGSFLSTPRLSINNVVPSSSAVFEVAAKGSVQDLKALFASGQANIRDHDENGWSLLHSFSFFLRHSQPEFAFSNRWRLLIAMVKKMELLLTKGVRINAKCGELNCLGNFIRSIRWVLLEDWFSLLVYAIQHGADVYCADESGVTVSQLAYTESIYMYSGCDLGSYRGDLWDAVLHASGYDISEFRAACPRRARYTQDYARKDFELLWKGREHLCPYWEDNEWPAAPKPDQGFIDPCTSSHHQDLYRYRPPMTCPFYHISPVYSGSERSVAYRDDTPHADGRKGEGCHAREIKGNEGITSQVIEGLPSPHDFPESVSSDDTEMEDFFRGVGGLFDPTMFDV</sequence>
<dbReference type="OrthoDB" id="539213at2759"/>
<protein>
    <recommendedName>
        <fullName evidence="1">Clr5 domain-containing protein</fullName>
    </recommendedName>
</protein>